<dbReference type="SUPFAM" id="SSF48208">
    <property type="entry name" value="Six-hairpin glycosidases"/>
    <property type="match status" value="1"/>
</dbReference>
<evidence type="ECO:0000313" key="5">
    <source>
        <dbReference type="Proteomes" id="UP000310636"/>
    </source>
</evidence>
<sequence length="795" mass="89819">MREKQRMRLWYTAPAGKWTEALPFGNGRLGGMAFGGIGRERIQLNEDTLWSGYPRDEVNERASEFLGEVRRLTTEGRYVQAEETLKANMLGGWSQSYMPFCDLHLIFMDLEDKVTDYRRELDLNTAVVSTEFRSDNGMHRRQWFCSEPDQLMIASLACDSPGGVSFTLRADSQLPYQVSAEGNTLKLTGECPSHVEPEYVKECAEPILYEPGQTIVCALHIRVEAIGGEIAAVQGRELQISGADRVTLYVAGATSFAGYRTQPAEAGRNPGDICEERLSACDGRTYEQLKDRHIEDYRRLFGRMELRLGTPDAVDRPTDVRLKKLTDGADDPDLFALFFQYARYLMIACSRPGTQPANLQGIWNEEIRPPWSSNYTTNINVQMNYWLPEQANLSECHEPLFEMIGELAERGQQTADRHYGCSGWTAHHNVDLWRKSTPTAPSPWAFWPLGGAWLCRHLWERYEYTLDKSFLANKAYPLMKGAALFLLDWLTEDENGFLVSNPSTSPENLFLTEEGPCGLSVASTMDMSIIRELFQSCLEASRLLSEDDEFKMRLNNALERLYPYRIGRYAQLQEWYLDLDEEDPGHRHLSHLYGLYPGHLITPDGTPELAAASRISLERRLLHGGGHTGWSCAWIVNLWARLREAEQAYDFIRTLLTRSTYPNLFDAHPPFQIDGNFGGAAGIAEMLLQSHAGEIHLLPSLPEAWSEGSVSGMQARGGFEIGLEWSGGKLRSAEIRSVGCRSCRVRADVPLIVSSMGEPVIVERPDALSLRFEATPGRTYELHWTEDYNDAEAWA</sequence>
<dbReference type="PANTHER" id="PTHR31084">
    <property type="entry name" value="ALPHA-L-FUCOSIDASE 2"/>
    <property type="match status" value="1"/>
</dbReference>
<dbReference type="PIRSF" id="PIRSF007663">
    <property type="entry name" value="UCP007663"/>
    <property type="match status" value="1"/>
</dbReference>
<keyword evidence="5" id="KW-1185">Reference proteome</keyword>
<dbReference type="AlphaFoldDB" id="A0A4S4BPN3"/>
<dbReference type="FunFam" id="1.50.10.10:FF:000028">
    <property type="entry name" value="Alpha-L-fucosidase 2"/>
    <property type="match status" value="1"/>
</dbReference>
<dbReference type="InterPro" id="IPR012341">
    <property type="entry name" value="6hp_glycosidase-like_sf"/>
</dbReference>
<dbReference type="InterPro" id="IPR008928">
    <property type="entry name" value="6-hairpin_glycosidase_sf"/>
</dbReference>
<dbReference type="InterPro" id="IPR049053">
    <property type="entry name" value="AFCA-like_C"/>
</dbReference>
<dbReference type="PANTHER" id="PTHR31084:SF0">
    <property type="entry name" value="ALPHA-L-FUCOSIDASE 2"/>
    <property type="match status" value="1"/>
</dbReference>
<dbReference type="InterPro" id="IPR027414">
    <property type="entry name" value="GH95_N_dom"/>
</dbReference>
<gene>
    <name evidence="4" type="ORF">E6C55_18215</name>
</gene>
<dbReference type="EMBL" id="SSOB01000023">
    <property type="protein sequence ID" value="THF76706.1"/>
    <property type="molecule type" value="Genomic_DNA"/>
</dbReference>
<feature type="domain" description="Alpha fucosidase A-like C-terminal" evidence="2">
    <location>
        <begin position="689"/>
        <end position="782"/>
    </location>
</feature>
<reference evidence="4 5" key="1">
    <citation type="submission" date="2019-04" db="EMBL/GenBank/DDBJ databases">
        <title>Cohnella sp. nov. isolated from preserved vegetables.</title>
        <authorList>
            <person name="Lin S.-Y."/>
            <person name="Hung M.-H."/>
            <person name="Young C.-C."/>
        </authorList>
    </citation>
    <scope>NUCLEOTIDE SEQUENCE [LARGE SCALE GENOMIC DNA]</scope>
    <source>
        <strain evidence="4 5">CC-MHH1044</strain>
    </source>
</reference>
<dbReference type="InterPro" id="IPR054363">
    <property type="entry name" value="GH95_cat"/>
</dbReference>
<dbReference type="GO" id="GO:0004560">
    <property type="term" value="F:alpha-L-fucosidase activity"/>
    <property type="evidence" value="ECO:0007669"/>
    <property type="project" value="InterPro"/>
</dbReference>
<feature type="domain" description="Glycosyl hydrolase family 95 N-terminal" evidence="1">
    <location>
        <begin position="9"/>
        <end position="258"/>
    </location>
</feature>
<accession>A0A4S4BPN3</accession>
<comment type="caution">
    <text evidence="4">The sequence shown here is derived from an EMBL/GenBank/DDBJ whole genome shotgun (WGS) entry which is preliminary data.</text>
</comment>
<dbReference type="InterPro" id="IPR016518">
    <property type="entry name" value="Alpha-L-fucosidase"/>
</dbReference>
<dbReference type="Proteomes" id="UP000310636">
    <property type="component" value="Unassembled WGS sequence"/>
</dbReference>
<dbReference type="Pfam" id="PF14498">
    <property type="entry name" value="Glyco_hyd_65N_2"/>
    <property type="match status" value="1"/>
</dbReference>
<organism evidence="4 5">
    <name type="scientific">Cohnella fermenti</name>
    <dbReference type="NCBI Taxonomy" id="2565925"/>
    <lineage>
        <taxon>Bacteria</taxon>
        <taxon>Bacillati</taxon>
        <taxon>Bacillota</taxon>
        <taxon>Bacilli</taxon>
        <taxon>Bacillales</taxon>
        <taxon>Paenibacillaceae</taxon>
        <taxon>Cohnella</taxon>
    </lineage>
</organism>
<feature type="domain" description="Glycosyl hydrolase family 95 catalytic" evidence="3">
    <location>
        <begin position="285"/>
        <end position="687"/>
    </location>
</feature>
<dbReference type="Gene3D" id="1.50.10.10">
    <property type="match status" value="1"/>
</dbReference>
<evidence type="ECO:0000259" key="2">
    <source>
        <dbReference type="Pfam" id="PF21307"/>
    </source>
</evidence>
<protein>
    <submittedName>
        <fullName evidence="4">Glycoside hydrolase family 95 protein</fullName>
    </submittedName>
</protein>
<dbReference type="Pfam" id="PF22124">
    <property type="entry name" value="Glyco_hydro_95_cat"/>
    <property type="match status" value="1"/>
</dbReference>
<dbReference type="Pfam" id="PF21307">
    <property type="entry name" value="Glyco_hydro_95_C"/>
    <property type="match status" value="1"/>
</dbReference>
<proteinExistence type="predicted"/>
<evidence type="ECO:0000259" key="3">
    <source>
        <dbReference type="Pfam" id="PF22124"/>
    </source>
</evidence>
<keyword evidence="4" id="KW-0378">Hydrolase</keyword>
<dbReference type="GO" id="GO:0005975">
    <property type="term" value="P:carbohydrate metabolic process"/>
    <property type="evidence" value="ECO:0007669"/>
    <property type="project" value="InterPro"/>
</dbReference>
<evidence type="ECO:0000313" key="4">
    <source>
        <dbReference type="EMBL" id="THF76706.1"/>
    </source>
</evidence>
<name>A0A4S4BPN3_9BACL</name>
<evidence type="ECO:0000259" key="1">
    <source>
        <dbReference type="Pfam" id="PF14498"/>
    </source>
</evidence>
<dbReference type="OrthoDB" id="9802600at2"/>